<sequence>MNIWIVTIGSSDVQLDSDSECRKKDRNEQKRSDKVWRYWYEDEIKPDCHDIPFEPKQSYKDKEEPYRIEARILGTVYEESSSTVRDEIWSYLTFPLLDNFVGELENSSPDAIAVLLTDQSEIFKDKNTRGKQKCAYWQDTCKLEPILRRYFQDKFPQAKYKPIFLPPTSSDKGLDDWNYVLDLVREKLRAIEFDGEEIKNEEIKTVYVSHQAGTPAISSAVQFVSLARFRNNVEFLVSNEYNQETDKIPRSTYLGAIQMQEAQALLKRHDYAGVRDILGLTKTIPSNPEEKRIKHLLDAGEQWNFAEFQKFKKIVNDGNLLPKASFPWWRLGFESAYLAWVRLEQGSPVDAMFHSFRAVEGSAGLWAERTYQNHIRRDPKKGLQLNLSICDSINNMKSWFEKGKTGKYKQEIGLYGKCLFSLLRETNTNWQSNRNIALFCNPLEQHYQGKDIFQERNNLFHRLEGLQEQEIYDAWDVANKDEWIEIVLGCLNFIAEKDIPNKLESLEEASLMFKVHQKLVNAIAPNNLQT</sequence>
<evidence type="ECO:0000313" key="1">
    <source>
        <dbReference type="EMBL" id="NQE35547.1"/>
    </source>
</evidence>
<proteinExistence type="predicted"/>
<gene>
    <name evidence="1" type="ORF">E5S67_03282</name>
</gene>
<name>A0ABX2CYS2_9CYAN</name>
<dbReference type="Proteomes" id="UP000702425">
    <property type="component" value="Unassembled WGS sequence"/>
</dbReference>
<dbReference type="EMBL" id="SRRZ01000058">
    <property type="protein sequence ID" value="NQE35547.1"/>
    <property type="molecule type" value="Genomic_DNA"/>
</dbReference>
<evidence type="ECO:0008006" key="3">
    <source>
        <dbReference type="Google" id="ProtNLM"/>
    </source>
</evidence>
<organism evidence="1 2">
    <name type="scientific">Microcoleus asticus IPMA8</name>
    <dbReference type="NCBI Taxonomy" id="2563858"/>
    <lineage>
        <taxon>Bacteria</taxon>
        <taxon>Bacillati</taxon>
        <taxon>Cyanobacteriota</taxon>
        <taxon>Cyanophyceae</taxon>
        <taxon>Oscillatoriophycideae</taxon>
        <taxon>Oscillatoriales</taxon>
        <taxon>Microcoleaceae</taxon>
        <taxon>Microcoleus</taxon>
        <taxon>Microcoleus asticus</taxon>
    </lineage>
</organism>
<accession>A0ABX2CYS2</accession>
<dbReference type="RefSeq" id="WP_172189032.1">
    <property type="nucleotide sequence ID" value="NZ_CAWPPK010000272.1"/>
</dbReference>
<comment type="caution">
    <text evidence="1">The sequence shown here is derived from an EMBL/GenBank/DDBJ whole genome shotgun (WGS) entry which is preliminary data.</text>
</comment>
<protein>
    <recommendedName>
        <fullName evidence="3">CRISPR-associated protein</fullName>
    </recommendedName>
</protein>
<evidence type="ECO:0000313" key="2">
    <source>
        <dbReference type="Proteomes" id="UP000702425"/>
    </source>
</evidence>
<keyword evidence="2" id="KW-1185">Reference proteome</keyword>
<reference evidence="1 2" key="1">
    <citation type="journal article" date="2020" name="Sci. Rep.">
        <title>A novel cyanobacterial geosmin producer, revising GeoA distribution and dispersion patterns in Bacteria.</title>
        <authorList>
            <person name="Churro C."/>
            <person name="Semedo-Aguiar A.P."/>
            <person name="Silva A.D."/>
            <person name="Pereira-Leal J.B."/>
            <person name="Leite R.B."/>
        </authorList>
    </citation>
    <scope>NUCLEOTIDE SEQUENCE [LARGE SCALE GENOMIC DNA]</scope>
    <source>
        <strain evidence="1 2">IPMA8</strain>
    </source>
</reference>